<dbReference type="AlphaFoldDB" id="M3D8U5"/>
<dbReference type="OMA" id="VFYFRAW"/>
<keyword evidence="3" id="KW-0269">Exonuclease</keyword>
<dbReference type="GO" id="GO:0035312">
    <property type="term" value="F:5'-3' DNA exonuclease activity"/>
    <property type="evidence" value="ECO:0007669"/>
    <property type="project" value="TreeGrafter"/>
</dbReference>
<dbReference type="PANTHER" id="PTHR23240:SF8">
    <property type="entry name" value="PROTEIN ARTEMIS"/>
    <property type="match status" value="1"/>
</dbReference>
<feature type="region of interest" description="Disordered" evidence="4">
    <location>
        <begin position="533"/>
        <end position="612"/>
    </location>
</feature>
<dbReference type="STRING" id="692275.M3D8U5"/>
<evidence type="ECO:0000256" key="1">
    <source>
        <dbReference type="ARBA" id="ARBA00022722"/>
    </source>
</evidence>
<dbReference type="GO" id="GO:0000723">
    <property type="term" value="P:telomere maintenance"/>
    <property type="evidence" value="ECO:0007669"/>
    <property type="project" value="TreeGrafter"/>
</dbReference>
<name>M3D8U5_SPHMS</name>
<sequence>MSTFDGVVAEFPDIRIDYFRQSSSQNARPALANFLSHVHSDHLQGLESCRGPFIWCTTATREILLRLEKYPHRMNFATGILESRQQTYKHLRKLLKPIPLETPTDIELVPGRSIRVTLLDANHCVGACMFLIEGDGKAILYTGDIRAEPWWVNALIRNPVMLPYACNGKALPQKQLDTIYLDTTFANKGDRYRHFPTKAEGIDELLQKVAQYPRETEFYIDAWTFGYEDVWQAVSVFLRSQIHVDDYRYGLYKSLCNGPEPKAPEAYKLIGARIGNEDREGCLSTRYRRIHSCERGTGCSIFNNDFVRITPIISRHNRMEMVEAGAGGGHGDLNQQHELKIDDGVVYQELMSLCMEKLHDQPNISSSVIQMLKDATSNGGAAISLSLSDFSSEASTHSVARGADEDALDEVERNLPLERLVFLLAKRATKIKARSVAARTDVALPPHSGLPKQITFPYSRHASYGELCILVKALMPRNIYPCTVDKSNWGPEHTMSYLFGHLYPTSQAFGHDTMMLRQYTVDMDNADSLGEQTQYQEMETQRSASAEENHTRAHDTQASAPRSSPPAEQQMRKHRSNDQDEPAPAKRWKRSLEHFSSSSAAKTGLEELTSDQMREAVQRMAYNAALGNGGGEWSLVSVDGHGTKEEEL</sequence>
<feature type="compositionally biased region" description="Basic and acidic residues" evidence="4">
    <location>
        <begin position="545"/>
        <end position="555"/>
    </location>
</feature>
<evidence type="ECO:0000256" key="3">
    <source>
        <dbReference type="ARBA" id="ARBA00022839"/>
    </source>
</evidence>
<evidence type="ECO:0000256" key="4">
    <source>
        <dbReference type="SAM" id="MobiDB-lite"/>
    </source>
</evidence>
<dbReference type="GO" id="GO:0006303">
    <property type="term" value="P:double-strand break repair via nonhomologous end joining"/>
    <property type="evidence" value="ECO:0007669"/>
    <property type="project" value="TreeGrafter"/>
</dbReference>
<dbReference type="OrthoDB" id="5561659at2759"/>
<gene>
    <name evidence="5" type="ORF">SEPMUDRAFT_63032</name>
</gene>
<keyword evidence="6" id="KW-1185">Reference proteome</keyword>
<evidence type="ECO:0000313" key="6">
    <source>
        <dbReference type="Proteomes" id="UP000016931"/>
    </source>
</evidence>
<dbReference type="eggNOG" id="KOG1361">
    <property type="taxonomic scope" value="Eukaryota"/>
</dbReference>
<dbReference type="Pfam" id="PF23023">
    <property type="entry name" value="Anti-Pycsar_Apyc1"/>
    <property type="match status" value="1"/>
</dbReference>
<feature type="compositionally biased region" description="Polar residues" evidence="4">
    <location>
        <begin position="533"/>
        <end position="544"/>
    </location>
</feature>
<dbReference type="Proteomes" id="UP000016931">
    <property type="component" value="Unassembled WGS sequence"/>
</dbReference>
<feature type="region of interest" description="Disordered" evidence="4">
    <location>
        <begin position="626"/>
        <end position="648"/>
    </location>
</feature>
<reference evidence="5 6" key="1">
    <citation type="journal article" date="2012" name="PLoS Pathog.">
        <title>Diverse lifestyles and strategies of plant pathogenesis encoded in the genomes of eighteen Dothideomycetes fungi.</title>
        <authorList>
            <person name="Ohm R.A."/>
            <person name="Feau N."/>
            <person name="Henrissat B."/>
            <person name="Schoch C.L."/>
            <person name="Horwitz B.A."/>
            <person name="Barry K.W."/>
            <person name="Condon B.J."/>
            <person name="Copeland A.C."/>
            <person name="Dhillon B."/>
            <person name="Glaser F."/>
            <person name="Hesse C.N."/>
            <person name="Kosti I."/>
            <person name="LaButti K."/>
            <person name="Lindquist E.A."/>
            <person name="Lucas S."/>
            <person name="Salamov A.A."/>
            <person name="Bradshaw R.E."/>
            <person name="Ciuffetti L."/>
            <person name="Hamelin R.C."/>
            <person name="Kema G.H.J."/>
            <person name="Lawrence C."/>
            <person name="Scott J.A."/>
            <person name="Spatafora J.W."/>
            <person name="Turgeon B.G."/>
            <person name="de Wit P.J.G.M."/>
            <person name="Zhong S."/>
            <person name="Goodwin S.B."/>
            <person name="Grigoriev I.V."/>
        </authorList>
    </citation>
    <scope>NUCLEOTIDE SEQUENCE [LARGE SCALE GENOMIC DNA]</scope>
    <source>
        <strain evidence="5 6">SO2202</strain>
    </source>
</reference>
<dbReference type="InterPro" id="IPR036866">
    <property type="entry name" value="RibonucZ/Hydroxyglut_hydro"/>
</dbReference>
<keyword evidence="2" id="KW-0378">Hydrolase</keyword>
<dbReference type="SUPFAM" id="SSF56281">
    <property type="entry name" value="Metallo-hydrolase/oxidoreductase"/>
    <property type="match status" value="1"/>
</dbReference>
<dbReference type="Gene3D" id="3.60.15.10">
    <property type="entry name" value="Ribonuclease Z/Hydroxyacylglutathione hydrolase-like"/>
    <property type="match status" value="1"/>
</dbReference>
<dbReference type="GO" id="GO:0036297">
    <property type="term" value="P:interstrand cross-link repair"/>
    <property type="evidence" value="ECO:0007669"/>
    <property type="project" value="TreeGrafter"/>
</dbReference>
<accession>M3D8U5</accession>
<evidence type="ECO:0000256" key="2">
    <source>
        <dbReference type="ARBA" id="ARBA00022801"/>
    </source>
</evidence>
<proteinExistence type="predicted"/>
<dbReference type="PANTHER" id="PTHR23240">
    <property type="entry name" value="DNA CROSS-LINK REPAIR PROTEIN PSO2/SNM1-RELATED"/>
    <property type="match status" value="1"/>
</dbReference>
<dbReference type="RefSeq" id="XP_016762681.1">
    <property type="nucleotide sequence ID" value="XM_016909622.1"/>
</dbReference>
<dbReference type="GO" id="GO:0003684">
    <property type="term" value="F:damaged DNA binding"/>
    <property type="evidence" value="ECO:0007669"/>
    <property type="project" value="TreeGrafter"/>
</dbReference>
<dbReference type="EMBL" id="KB456262">
    <property type="protein sequence ID" value="EMF14560.1"/>
    <property type="molecule type" value="Genomic_DNA"/>
</dbReference>
<dbReference type="HOGENOM" id="CLU_013294_0_1_1"/>
<keyword evidence="1" id="KW-0540">Nuclease</keyword>
<dbReference type="GeneID" id="27906759"/>
<evidence type="ECO:0000313" key="5">
    <source>
        <dbReference type="EMBL" id="EMF14560.1"/>
    </source>
</evidence>
<protein>
    <submittedName>
        <fullName evidence="5">Uncharacterized protein</fullName>
    </submittedName>
</protein>
<organism evidence="5 6">
    <name type="scientific">Sphaerulina musiva (strain SO2202)</name>
    <name type="common">Poplar stem canker fungus</name>
    <name type="synonym">Septoria musiva</name>
    <dbReference type="NCBI Taxonomy" id="692275"/>
    <lineage>
        <taxon>Eukaryota</taxon>
        <taxon>Fungi</taxon>
        <taxon>Dikarya</taxon>
        <taxon>Ascomycota</taxon>
        <taxon>Pezizomycotina</taxon>
        <taxon>Dothideomycetes</taxon>
        <taxon>Dothideomycetidae</taxon>
        <taxon>Mycosphaerellales</taxon>
        <taxon>Mycosphaerellaceae</taxon>
        <taxon>Sphaerulina</taxon>
    </lineage>
</organism>